<accession>A0A4P5NU50</accession>
<evidence type="ECO:0000313" key="2">
    <source>
        <dbReference type="Proteomes" id="UP000315095"/>
    </source>
</evidence>
<keyword evidence="2" id="KW-1185">Reference proteome</keyword>
<organism evidence="1 2">
    <name type="scientific">Komagataeibacter diospyri</name>
    <dbReference type="NCBI Taxonomy" id="1932662"/>
    <lineage>
        <taxon>Bacteria</taxon>
        <taxon>Pseudomonadati</taxon>
        <taxon>Pseudomonadota</taxon>
        <taxon>Alphaproteobacteria</taxon>
        <taxon>Acetobacterales</taxon>
        <taxon>Acetobacteraceae</taxon>
        <taxon>Komagataeibacter</taxon>
    </lineage>
</organism>
<dbReference type="InterPro" id="IPR018755">
    <property type="entry name" value="Phage_Mu_Gp48"/>
</dbReference>
<dbReference type="RefSeq" id="WP_141260462.1">
    <property type="nucleotide sequence ID" value="NZ_BDLU01000032.1"/>
</dbReference>
<dbReference type="Pfam" id="PF10076">
    <property type="entry name" value="Phage_Mu_Gp48"/>
    <property type="match status" value="1"/>
</dbReference>
<evidence type="ECO:0000313" key="1">
    <source>
        <dbReference type="EMBL" id="GCE83075.1"/>
    </source>
</evidence>
<dbReference type="Proteomes" id="UP000315095">
    <property type="component" value="Unassembled WGS sequence"/>
</dbReference>
<dbReference type="AlphaFoldDB" id="A0A4P5NU50"/>
<reference evidence="2" key="1">
    <citation type="submission" date="2017-01" db="EMBL/GenBank/DDBJ databases">
        <title>Komagataeibacter sp. MSKU9 whole genome sequencing project.</title>
        <authorList>
            <person name="Matsutani M."/>
            <person name="Naloka K."/>
            <person name="Theeragool G."/>
            <person name="Yakushi T."/>
            <person name="Matsushita K."/>
        </authorList>
    </citation>
    <scope>NUCLEOTIDE SEQUENCE [LARGE SCALE GENOMIC DNA]</scope>
    <source>
        <strain evidence="2">MSKU9</strain>
    </source>
</reference>
<dbReference type="EMBL" id="BDLU01000032">
    <property type="protein sequence ID" value="GCE83075.1"/>
    <property type="molecule type" value="Genomic_DNA"/>
</dbReference>
<proteinExistence type="predicted"/>
<protein>
    <submittedName>
        <fullName evidence="1">Bacteriophage tail protein</fullName>
    </submittedName>
</protein>
<dbReference type="OrthoDB" id="6592844at2"/>
<comment type="caution">
    <text evidence="1">The sequence shown here is derived from an EMBL/GenBank/DDBJ whole genome shotgun (WGS) entry which is preliminary data.</text>
</comment>
<name>A0A4P5NU50_9PROT</name>
<sequence>MALPSFSAADFRAALLRLLPTGRIWSREPGSMPYQLATVWAPTFQRSSARGANLITDGFPSTTVELLTEWEATLGLPDPCAGTSPTLEQRQAQVVARLTDSGGASKSYFIAFAKALGFDITITEFVPSRYGKTYGGTYGGDDWAFAWQVSIPAFTLRNRQYGDVYGEPYATWGSTVIQCEFSARKPAHTILLFDYSAGNTPGRLGSFILNIDTLGE</sequence>
<gene>
    <name evidence="1" type="ORF">MSKU9_1216</name>
</gene>